<reference evidence="2 3" key="1">
    <citation type="journal article" date="2021" name="Commun. Biol.">
        <title>The genome of Shorea leprosula (Dipterocarpaceae) highlights the ecological relevance of drought in aseasonal tropical rainforests.</title>
        <authorList>
            <person name="Ng K.K.S."/>
            <person name="Kobayashi M.J."/>
            <person name="Fawcett J.A."/>
            <person name="Hatakeyama M."/>
            <person name="Paape T."/>
            <person name="Ng C.H."/>
            <person name="Ang C.C."/>
            <person name="Tnah L.H."/>
            <person name="Lee C.T."/>
            <person name="Nishiyama T."/>
            <person name="Sese J."/>
            <person name="O'Brien M.J."/>
            <person name="Copetti D."/>
            <person name="Mohd Noor M.I."/>
            <person name="Ong R.C."/>
            <person name="Putra M."/>
            <person name="Sireger I.Z."/>
            <person name="Indrioko S."/>
            <person name="Kosugi Y."/>
            <person name="Izuno A."/>
            <person name="Isagi Y."/>
            <person name="Lee S.L."/>
            <person name="Shimizu K.K."/>
        </authorList>
    </citation>
    <scope>NUCLEOTIDE SEQUENCE [LARGE SCALE GENOMIC DNA]</scope>
    <source>
        <strain evidence="2">214</strain>
    </source>
</reference>
<evidence type="ECO:0000256" key="1">
    <source>
        <dbReference type="SAM" id="MobiDB-lite"/>
    </source>
</evidence>
<protein>
    <submittedName>
        <fullName evidence="2">Uncharacterized protein</fullName>
    </submittedName>
</protein>
<gene>
    <name evidence="2" type="ORF">SLEP1_g28795</name>
</gene>
<feature type="region of interest" description="Disordered" evidence="1">
    <location>
        <begin position="10"/>
        <end position="34"/>
    </location>
</feature>
<sequence>MEWCKKGKFKKEMGKETRERTQLKESKLPPQNSRRPLFAITGNHAPTPPFLHAYTPRPCFLHQPCSASAPLLCTRSPALCTSHHRQSCPCCCTPTPPCCYTPTPLHARALHSATPALDPALLLLPKSRILCLLRAPCLLQPPACCCQSCVPTCLDLHSSPCLFPEPITCAQSCNPWLQRNRATRSGTCSGCPILLGSKMKLGP</sequence>
<feature type="compositionally biased region" description="Basic and acidic residues" evidence="1">
    <location>
        <begin position="10"/>
        <end position="27"/>
    </location>
</feature>
<organism evidence="2 3">
    <name type="scientific">Rubroshorea leprosula</name>
    <dbReference type="NCBI Taxonomy" id="152421"/>
    <lineage>
        <taxon>Eukaryota</taxon>
        <taxon>Viridiplantae</taxon>
        <taxon>Streptophyta</taxon>
        <taxon>Embryophyta</taxon>
        <taxon>Tracheophyta</taxon>
        <taxon>Spermatophyta</taxon>
        <taxon>Magnoliopsida</taxon>
        <taxon>eudicotyledons</taxon>
        <taxon>Gunneridae</taxon>
        <taxon>Pentapetalae</taxon>
        <taxon>rosids</taxon>
        <taxon>malvids</taxon>
        <taxon>Malvales</taxon>
        <taxon>Dipterocarpaceae</taxon>
        <taxon>Rubroshorea</taxon>
    </lineage>
</organism>
<accession>A0AAV5K189</accession>
<evidence type="ECO:0000313" key="3">
    <source>
        <dbReference type="Proteomes" id="UP001054252"/>
    </source>
</evidence>
<dbReference type="AlphaFoldDB" id="A0AAV5K189"/>
<name>A0AAV5K189_9ROSI</name>
<evidence type="ECO:0000313" key="2">
    <source>
        <dbReference type="EMBL" id="GKV18406.1"/>
    </source>
</evidence>
<dbReference type="EMBL" id="BPVZ01000050">
    <property type="protein sequence ID" value="GKV18406.1"/>
    <property type="molecule type" value="Genomic_DNA"/>
</dbReference>
<proteinExistence type="predicted"/>
<dbReference type="Proteomes" id="UP001054252">
    <property type="component" value="Unassembled WGS sequence"/>
</dbReference>
<comment type="caution">
    <text evidence="2">The sequence shown here is derived from an EMBL/GenBank/DDBJ whole genome shotgun (WGS) entry which is preliminary data.</text>
</comment>
<keyword evidence="3" id="KW-1185">Reference proteome</keyword>